<organism evidence="2 3">
    <name type="scientific">Allohahella marinimesophila</name>
    <dbReference type="NCBI Taxonomy" id="1054972"/>
    <lineage>
        <taxon>Bacteria</taxon>
        <taxon>Pseudomonadati</taxon>
        <taxon>Pseudomonadota</taxon>
        <taxon>Gammaproteobacteria</taxon>
        <taxon>Oceanospirillales</taxon>
        <taxon>Hahellaceae</taxon>
        <taxon>Allohahella</taxon>
    </lineage>
</organism>
<gene>
    <name evidence="2" type="ORF">GCM10022278_32600</name>
</gene>
<accession>A0ABP7PX15</accession>
<keyword evidence="3" id="KW-1185">Reference proteome</keyword>
<keyword evidence="1" id="KW-1133">Transmembrane helix</keyword>
<reference evidence="3" key="1">
    <citation type="journal article" date="2019" name="Int. J. Syst. Evol. Microbiol.">
        <title>The Global Catalogue of Microorganisms (GCM) 10K type strain sequencing project: providing services to taxonomists for standard genome sequencing and annotation.</title>
        <authorList>
            <consortium name="The Broad Institute Genomics Platform"/>
            <consortium name="The Broad Institute Genome Sequencing Center for Infectious Disease"/>
            <person name="Wu L."/>
            <person name="Ma J."/>
        </authorList>
    </citation>
    <scope>NUCLEOTIDE SEQUENCE [LARGE SCALE GENOMIC DNA]</scope>
    <source>
        <strain evidence="3">JCM 17555</strain>
    </source>
</reference>
<keyword evidence="1" id="KW-0472">Membrane</keyword>
<evidence type="ECO:0008006" key="4">
    <source>
        <dbReference type="Google" id="ProtNLM"/>
    </source>
</evidence>
<comment type="caution">
    <text evidence="2">The sequence shown here is derived from an EMBL/GenBank/DDBJ whole genome shotgun (WGS) entry which is preliminary data.</text>
</comment>
<evidence type="ECO:0000256" key="1">
    <source>
        <dbReference type="SAM" id="Phobius"/>
    </source>
</evidence>
<name>A0ABP7PX15_9GAMM</name>
<dbReference type="EMBL" id="BAABBO010000016">
    <property type="protein sequence ID" value="GAA3972795.1"/>
    <property type="molecule type" value="Genomic_DNA"/>
</dbReference>
<protein>
    <recommendedName>
        <fullName evidence="4">DUF3149 domain-containing protein</fullName>
    </recommendedName>
</protein>
<evidence type="ECO:0000313" key="2">
    <source>
        <dbReference type="EMBL" id="GAA3972795.1"/>
    </source>
</evidence>
<dbReference type="RefSeq" id="WP_344808346.1">
    <property type="nucleotide sequence ID" value="NZ_BAABBO010000016.1"/>
</dbReference>
<evidence type="ECO:0000313" key="3">
    <source>
        <dbReference type="Proteomes" id="UP001501337"/>
    </source>
</evidence>
<sequence length="42" mass="4623">MSMFMDQYVLAGLAVVAMTIGFLVAFGTFVWKDAHKKKSGQP</sequence>
<keyword evidence="1" id="KW-0812">Transmembrane</keyword>
<feature type="transmembrane region" description="Helical" evidence="1">
    <location>
        <begin position="12"/>
        <end position="31"/>
    </location>
</feature>
<proteinExistence type="predicted"/>
<dbReference type="Proteomes" id="UP001501337">
    <property type="component" value="Unassembled WGS sequence"/>
</dbReference>
<dbReference type="NCBIfam" id="NF041600">
    <property type="entry name" value="cyt_ox_CcoM"/>
    <property type="match status" value="1"/>
</dbReference>
<dbReference type="InterPro" id="IPR048085">
    <property type="entry name" value="Cyt_ox_CcoM-like"/>
</dbReference>